<reference evidence="1 4" key="1">
    <citation type="submission" date="2016-02" db="EMBL/GenBank/DDBJ databases">
        <authorList>
            <person name="Teng J.L."/>
            <person name="Tang Y."/>
            <person name="Huang Y."/>
            <person name="Guo F."/>
            <person name="Wei W."/>
            <person name="Chen J.H."/>
            <person name="Wong S.Y."/>
            <person name="Lau S.K."/>
            <person name="Woo P.C."/>
        </authorList>
    </citation>
    <scope>NUCLEOTIDE SEQUENCE [LARGE SCALE GENOMIC DNA]</scope>
    <source>
        <strain evidence="1 4">JCM 13375</strain>
    </source>
</reference>
<dbReference type="Proteomes" id="UP000070258">
    <property type="component" value="Unassembled WGS sequence"/>
</dbReference>
<dbReference type="AlphaFoldDB" id="A0A138AWU6"/>
<proteinExistence type="predicted"/>
<organism evidence="2 3">
    <name type="scientific">Tsukamurella pseudospumae</name>
    <dbReference type="NCBI Taxonomy" id="239498"/>
    <lineage>
        <taxon>Bacteria</taxon>
        <taxon>Bacillati</taxon>
        <taxon>Actinomycetota</taxon>
        <taxon>Actinomycetes</taxon>
        <taxon>Mycobacteriales</taxon>
        <taxon>Tsukamurellaceae</taxon>
        <taxon>Tsukamurella</taxon>
    </lineage>
</organism>
<comment type="caution">
    <text evidence="2">The sequence shown here is derived from an EMBL/GenBank/DDBJ whole genome shotgun (WGS) entry which is preliminary data.</text>
</comment>
<evidence type="ECO:0000313" key="1">
    <source>
        <dbReference type="EMBL" id="KXP01442.1"/>
    </source>
</evidence>
<reference evidence="2" key="3">
    <citation type="submission" date="2016-02" db="EMBL/GenBank/DDBJ databases">
        <authorList>
            <person name="Teng J.L."/>
            <person name="Yang Y."/>
            <person name="Huang Y."/>
            <person name="Guo F."/>
            <person name="Wei W."/>
            <person name="Chen J.H."/>
            <person name="Wong S.Y."/>
            <person name="Lau S.K."/>
            <person name="Woo P.C."/>
        </authorList>
    </citation>
    <scope>NUCLEOTIDE SEQUENCE</scope>
    <source>
        <strain evidence="2">JCM 15929</strain>
    </source>
</reference>
<gene>
    <name evidence="2" type="ORF">AXK60_03195</name>
    <name evidence="1" type="ORF">AXK61_01105</name>
</gene>
<protein>
    <submittedName>
        <fullName evidence="2">Uncharacterized protein</fullName>
    </submittedName>
</protein>
<evidence type="ECO:0000313" key="3">
    <source>
        <dbReference type="Proteomes" id="UP000070258"/>
    </source>
</evidence>
<sequence>MPGGPAPEPGVSRRSRGLRAVAAVAIVASCGSGCGTSSLLVPSWRTEIPSAPSAPVTSGQDLQATALDFFRMLKESRFDVAWTLLSVRCRAVTNLDDFARAEKQEAWFFRTNGMVPTISVRVSGLTGTVTMNWPRGADRPATVPWIAEAGRWWNDSCS</sequence>
<name>A0A138AWU6_9ACTN</name>
<reference evidence="3" key="2">
    <citation type="submission" date="2016-02" db="EMBL/GenBank/DDBJ databases">
        <authorList>
            <person name="Wen L."/>
            <person name="He K."/>
            <person name="Yang H."/>
        </authorList>
    </citation>
    <scope>NUCLEOTIDE SEQUENCE [LARGE SCALE GENOMIC DNA]</scope>
    <source>
        <strain evidence="3">JCM 15929</strain>
    </source>
</reference>
<dbReference type="EMBL" id="LSRF01000001">
    <property type="protein sequence ID" value="KXP14890.1"/>
    <property type="molecule type" value="Genomic_DNA"/>
</dbReference>
<evidence type="ECO:0000313" key="4">
    <source>
        <dbReference type="Proteomes" id="UP000070409"/>
    </source>
</evidence>
<dbReference type="Proteomes" id="UP000070409">
    <property type="component" value="Unassembled WGS sequence"/>
</dbReference>
<evidence type="ECO:0000313" key="2">
    <source>
        <dbReference type="EMBL" id="KXP14890.1"/>
    </source>
</evidence>
<keyword evidence="4" id="KW-1185">Reference proteome</keyword>
<accession>A0A138AWU6</accession>
<dbReference type="STRING" id="239498.AXK60_03195"/>
<dbReference type="EMBL" id="LSRE01000001">
    <property type="protein sequence ID" value="KXP01442.1"/>
    <property type="molecule type" value="Genomic_DNA"/>
</dbReference>